<reference evidence="2 3" key="1">
    <citation type="journal article" date="2018" name="IMA Fungus">
        <title>IMA Genome-F 9: Draft genome sequence of Annulohypoxylon stygium, Aspergillus mulundensis, Berkeleyomyces basicola (syn. Thielaviopsis basicola), Ceratocystis smalleyi, two Cercospora beticola strains, Coleophoma cylindrospora, Fusarium fracticaudum, Phialophora cf. hyalina, and Morchella septimelata.</title>
        <authorList>
            <person name="Wingfield B.D."/>
            <person name="Bills G.F."/>
            <person name="Dong Y."/>
            <person name="Huang W."/>
            <person name="Nel W.J."/>
            <person name="Swalarsk-Parry B.S."/>
            <person name="Vaghefi N."/>
            <person name="Wilken P.M."/>
            <person name="An Z."/>
            <person name="de Beer Z.W."/>
            <person name="De Vos L."/>
            <person name="Chen L."/>
            <person name="Duong T.A."/>
            <person name="Gao Y."/>
            <person name="Hammerbacher A."/>
            <person name="Kikkert J.R."/>
            <person name="Li Y."/>
            <person name="Li H."/>
            <person name="Li K."/>
            <person name="Li Q."/>
            <person name="Liu X."/>
            <person name="Ma X."/>
            <person name="Naidoo K."/>
            <person name="Pethybridge S.J."/>
            <person name="Sun J."/>
            <person name="Steenkamp E.T."/>
            <person name="van der Nest M.A."/>
            <person name="van Wyk S."/>
            <person name="Wingfield M.J."/>
            <person name="Xiong C."/>
            <person name="Yue Q."/>
            <person name="Zhang X."/>
        </authorList>
    </citation>
    <scope>NUCLEOTIDE SEQUENCE [LARGE SCALE GENOMIC DNA]</scope>
    <source>
        <strain evidence="2 3">BP6252</strain>
    </source>
</reference>
<gene>
    <name evidence="2" type="ORF">BP6252_13603</name>
</gene>
<dbReference type="AlphaFoldDB" id="A0A3D8Q8N2"/>
<evidence type="ECO:0000256" key="1">
    <source>
        <dbReference type="SAM" id="Phobius"/>
    </source>
</evidence>
<organism evidence="2 3">
    <name type="scientific">Coleophoma cylindrospora</name>
    <dbReference type="NCBI Taxonomy" id="1849047"/>
    <lineage>
        <taxon>Eukaryota</taxon>
        <taxon>Fungi</taxon>
        <taxon>Dikarya</taxon>
        <taxon>Ascomycota</taxon>
        <taxon>Pezizomycotina</taxon>
        <taxon>Leotiomycetes</taxon>
        <taxon>Helotiales</taxon>
        <taxon>Dermateaceae</taxon>
        <taxon>Coleophoma</taxon>
    </lineage>
</organism>
<sequence>MSSTFGALIAFCVNVNKTEVSGVSAPVYIVFIVIMCFAMIMPLLLIVDPKDVIRDDGCHIAIFKEPNMKDEIAGVLAVMTDPKIVILLPAMRTKGLLGAASMGIVTLAATGGILGWVIQNDVNRNNASPGVDWRDSAFAAGFILYLIFGIVYACFQITVQWTLGSLTNDPVLCALSSGAFKGTVSFGMCIPFTIDSQNVSYRDQIIIQLVLYVVGLASLFYVIAVYVTETNYFTKANVIVPASVEEKAVILGAVPTEAIEHEKEKERMANKGAKHVTAGVNHVTV</sequence>
<feature type="transmembrane region" description="Helical" evidence="1">
    <location>
        <begin position="27"/>
        <end position="47"/>
    </location>
</feature>
<feature type="transmembrane region" description="Helical" evidence="1">
    <location>
        <begin position="206"/>
        <end position="227"/>
    </location>
</feature>
<feature type="transmembrane region" description="Helical" evidence="1">
    <location>
        <begin position="138"/>
        <end position="159"/>
    </location>
</feature>
<accession>A0A3D8Q8N2</accession>
<evidence type="ECO:0000313" key="2">
    <source>
        <dbReference type="EMBL" id="RDW58192.1"/>
    </source>
</evidence>
<dbReference type="Proteomes" id="UP000256645">
    <property type="component" value="Unassembled WGS sequence"/>
</dbReference>
<feature type="transmembrane region" description="Helical" evidence="1">
    <location>
        <begin position="96"/>
        <end position="118"/>
    </location>
</feature>
<comment type="caution">
    <text evidence="2">The sequence shown here is derived from an EMBL/GenBank/DDBJ whole genome shotgun (WGS) entry which is preliminary data.</text>
</comment>
<keyword evidence="1" id="KW-0812">Transmembrane</keyword>
<dbReference type="EMBL" id="PDLM01000018">
    <property type="protein sequence ID" value="RDW58192.1"/>
    <property type="molecule type" value="Genomic_DNA"/>
</dbReference>
<feature type="transmembrane region" description="Helical" evidence="1">
    <location>
        <begin position="171"/>
        <end position="194"/>
    </location>
</feature>
<dbReference type="OrthoDB" id="196103at2759"/>
<proteinExistence type="predicted"/>
<evidence type="ECO:0000313" key="3">
    <source>
        <dbReference type="Proteomes" id="UP000256645"/>
    </source>
</evidence>
<name>A0A3D8Q8N2_9HELO</name>
<protein>
    <submittedName>
        <fullName evidence="2">Uncharacterized protein</fullName>
    </submittedName>
</protein>
<keyword evidence="1" id="KW-0472">Membrane</keyword>
<keyword evidence="3" id="KW-1185">Reference proteome</keyword>
<keyword evidence="1" id="KW-1133">Transmembrane helix</keyword>